<accession>A0AAJ0HN44</accession>
<dbReference type="AlphaFoldDB" id="A0AAJ0HN44"/>
<comment type="caution">
    <text evidence="1">The sequence shown here is derived from an EMBL/GenBank/DDBJ whole genome shotgun (WGS) entry which is preliminary data.</text>
</comment>
<reference evidence="1" key="1">
    <citation type="journal article" date="2023" name="Mol. Phylogenet. Evol.">
        <title>Genome-scale phylogeny and comparative genomics of the fungal order Sordariales.</title>
        <authorList>
            <person name="Hensen N."/>
            <person name="Bonometti L."/>
            <person name="Westerberg I."/>
            <person name="Brannstrom I.O."/>
            <person name="Guillou S."/>
            <person name="Cros-Aarteil S."/>
            <person name="Calhoun S."/>
            <person name="Haridas S."/>
            <person name="Kuo A."/>
            <person name="Mondo S."/>
            <person name="Pangilinan J."/>
            <person name="Riley R."/>
            <person name="LaButti K."/>
            <person name="Andreopoulos B."/>
            <person name="Lipzen A."/>
            <person name="Chen C."/>
            <person name="Yan M."/>
            <person name="Daum C."/>
            <person name="Ng V."/>
            <person name="Clum A."/>
            <person name="Steindorff A."/>
            <person name="Ohm R.A."/>
            <person name="Martin F."/>
            <person name="Silar P."/>
            <person name="Natvig D.O."/>
            <person name="Lalanne C."/>
            <person name="Gautier V."/>
            <person name="Ament-Velasquez S.L."/>
            <person name="Kruys A."/>
            <person name="Hutchinson M.I."/>
            <person name="Powell A.J."/>
            <person name="Barry K."/>
            <person name="Miller A.N."/>
            <person name="Grigoriev I.V."/>
            <person name="Debuchy R."/>
            <person name="Gladieux P."/>
            <person name="Hiltunen Thoren M."/>
            <person name="Johannesson H."/>
        </authorList>
    </citation>
    <scope>NUCLEOTIDE SEQUENCE</scope>
    <source>
        <strain evidence="1">CBS 955.72</strain>
    </source>
</reference>
<name>A0AAJ0HN44_9PEZI</name>
<protein>
    <submittedName>
        <fullName evidence="1">Uncharacterized protein</fullName>
    </submittedName>
</protein>
<proteinExistence type="predicted"/>
<sequence>MYQQQQSKSLNAFYAHDAYGTLIILCQPNYIGLSQLASTIAPWVSTAAIGTAGGTFATIFIAYADAAVIGLFYAVIGYCCHQGNANCGDERCETHSGLVMFC</sequence>
<evidence type="ECO:0000313" key="1">
    <source>
        <dbReference type="EMBL" id="KAK3357804.1"/>
    </source>
</evidence>
<organism evidence="1 2">
    <name type="scientific">Lasiosphaeria hispida</name>
    <dbReference type="NCBI Taxonomy" id="260671"/>
    <lineage>
        <taxon>Eukaryota</taxon>
        <taxon>Fungi</taxon>
        <taxon>Dikarya</taxon>
        <taxon>Ascomycota</taxon>
        <taxon>Pezizomycotina</taxon>
        <taxon>Sordariomycetes</taxon>
        <taxon>Sordariomycetidae</taxon>
        <taxon>Sordariales</taxon>
        <taxon>Lasiosphaeriaceae</taxon>
        <taxon>Lasiosphaeria</taxon>
    </lineage>
</organism>
<evidence type="ECO:0000313" key="2">
    <source>
        <dbReference type="Proteomes" id="UP001275084"/>
    </source>
</evidence>
<reference evidence="1" key="2">
    <citation type="submission" date="2023-06" db="EMBL/GenBank/DDBJ databases">
        <authorList>
            <consortium name="Lawrence Berkeley National Laboratory"/>
            <person name="Haridas S."/>
            <person name="Hensen N."/>
            <person name="Bonometti L."/>
            <person name="Westerberg I."/>
            <person name="Brannstrom I.O."/>
            <person name="Guillou S."/>
            <person name="Cros-Aarteil S."/>
            <person name="Calhoun S."/>
            <person name="Kuo A."/>
            <person name="Mondo S."/>
            <person name="Pangilinan J."/>
            <person name="Riley R."/>
            <person name="Labutti K."/>
            <person name="Andreopoulos B."/>
            <person name="Lipzen A."/>
            <person name="Chen C."/>
            <person name="Yanf M."/>
            <person name="Daum C."/>
            <person name="Ng V."/>
            <person name="Clum A."/>
            <person name="Steindorff A."/>
            <person name="Ohm R."/>
            <person name="Martin F."/>
            <person name="Silar P."/>
            <person name="Natvig D."/>
            <person name="Lalanne C."/>
            <person name="Gautier V."/>
            <person name="Ament-Velasquez S.L."/>
            <person name="Kruys A."/>
            <person name="Hutchinson M.I."/>
            <person name="Powell A.J."/>
            <person name="Barry K."/>
            <person name="Miller A.N."/>
            <person name="Grigoriev I.V."/>
            <person name="Debuchy R."/>
            <person name="Gladieux P."/>
            <person name="Thoren M.H."/>
            <person name="Johannesson H."/>
        </authorList>
    </citation>
    <scope>NUCLEOTIDE SEQUENCE</scope>
    <source>
        <strain evidence="1">CBS 955.72</strain>
    </source>
</reference>
<dbReference type="EMBL" id="JAUIQD010000003">
    <property type="protein sequence ID" value="KAK3357804.1"/>
    <property type="molecule type" value="Genomic_DNA"/>
</dbReference>
<gene>
    <name evidence="1" type="ORF">B0T25DRAFT_540229</name>
</gene>
<keyword evidence="2" id="KW-1185">Reference proteome</keyword>
<dbReference type="Proteomes" id="UP001275084">
    <property type="component" value="Unassembled WGS sequence"/>
</dbReference>